<protein>
    <recommendedName>
        <fullName evidence="2">YtkA-like domain-containing protein</fullName>
    </recommendedName>
</protein>
<keyword evidence="1" id="KW-0732">Signal</keyword>
<comment type="caution">
    <text evidence="3">The sequence shown here is derived from an EMBL/GenBank/DDBJ whole genome shotgun (WGS) entry which is preliminary data.</text>
</comment>
<evidence type="ECO:0000256" key="1">
    <source>
        <dbReference type="SAM" id="SignalP"/>
    </source>
</evidence>
<accession>A0A848M4H1</accession>
<dbReference type="RefSeq" id="WP_169504743.1">
    <property type="nucleotide sequence ID" value="NZ_JABBPN010000006.1"/>
</dbReference>
<dbReference type="Proteomes" id="UP000565468">
    <property type="component" value="Unassembled WGS sequence"/>
</dbReference>
<feature type="chain" id="PRO_5032838583" description="YtkA-like domain-containing protein" evidence="1">
    <location>
        <begin position="36"/>
        <end position="143"/>
    </location>
</feature>
<dbReference type="InterPro" id="IPR032693">
    <property type="entry name" value="YtkA-like_dom"/>
</dbReference>
<dbReference type="Pfam" id="PF13115">
    <property type="entry name" value="YtkA"/>
    <property type="match status" value="1"/>
</dbReference>
<name>A0A848M4H1_PAELE</name>
<sequence length="143" mass="15312">MKRSASNKKIKVNCALISALILTAIALGGCSNGNAGDSDTLVMEDPIIVDLSLSKESAGKDEKVKFTANVSQSGVPVEDADKVEFEIRQEGGGLQITVPARHSEEGSYILEKSFQKPGTYLIISHVTARGQHSMPMKELKIVP</sequence>
<organism evidence="3 4">
    <name type="scientific">Paenibacillus lemnae</name>
    <dbReference type="NCBI Taxonomy" id="1330551"/>
    <lineage>
        <taxon>Bacteria</taxon>
        <taxon>Bacillati</taxon>
        <taxon>Bacillota</taxon>
        <taxon>Bacilli</taxon>
        <taxon>Bacillales</taxon>
        <taxon>Paenibacillaceae</taxon>
        <taxon>Paenibacillus</taxon>
    </lineage>
</organism>
<evidence type="ECO:0000313" key="4">
    <source>
        <dbReference type="Proteomes" id="UP000565468"/>
    </source>
</evidence>
<feature type="signal peptide" evidence="1">
    <location>
        <begin position="1"/>
        <end position="35"/>
    </location>
</feature>
<feature type="domain" description="YtkA-like" evidence="2">
    <location>
        <begin position="49"/>
        <end position="125"/>
    </location>
</feature>
<reference evidence="3 4" key="1">
    <citation type="submission" date="2020-04" db="EMBL/GenBank/DDBJ databases">
        <title>Paenibacillus algicola sp. nov., a novel marine bacterium producing alginate lyase.</title>
        <authorList>
            <person name="Huang H."/>
        </authorList>
    </citation>
    <scope>NUCLEOTIDE SEQUENCE [LARGE SCALE GENOMIC DNA]</scope>
    <source>
        <strain evidence="3 4">L7-75</strain>
    </source>
</reference>
<gene>
    <name evidence="3" type="ORF">HII30_09320</name>
</gene>
<dbReference type="AlphaFoldDB" id="A0A848M4H1"/>
<proteinExistence type="predicted"/>
<keyword evidence="4" id="KW-1185">Reference proteome</keyword>
<evidence type="ECO:0000313" key="3">
    <source>
        <dbReference type="EMBL" id="NMO95968.1"/>
    </source>
</evidence>
<dbReference type="PROSITE" id="PS51257">
    <property type="entry name" value="PROKAR_LIPOPROTEIN"/>
    <property type="match status" value="1"/>
</dbReference>
<evidence type="ECO:0000259" key="2">
    <source>
        <dbReference type="Pfam" id="PF13115"/>
    </source>
</evidence>
<dbReference type="EMBL" id="JABBPN010000006">
    <property type="protein sequence ID" value="NMO95968.1"/>
    <property type="molecule type" value="Genomic_DNA"/>
</dbReference>